<dbReference type="Pfam" id="PF04688">
    <property type="entry name" value="Holin_SPP1"/>
    <property type="match status" value="1"/>
</dbReference>
<dbReference type="GO" id="GO:0016020">
    <property type="term" value="C:membrane"/>
    <property type="evidence" value="ECO:0007669"/>
    <property type="project" value="UniProtKB-SubCell"/>
</dbReference>
<dbReference type="InterPro" id="IPR006479">
    <property type="entry name" value="Holin"/>
</dbReference>
<evidence type="ECO:0000256" key="3">
    <source>
        <dbReference type="ARBA" id="ARBA00022989"/>
    </source>
</evidence>
<dbReference type="EMBL" id="OQ448193">
    <property type="protein sequence ID" value="WJJ57855.1"/>
    <property type="molecule type" value="Genomic_DNA"/>
</dbReference>
<feature type="transmembrane region" description="Helical" evidence="5">
    <location>
        <begin position="65"/>
        <end position="83"/>
    </location>
</feature>
<keyword evidence="2 5" id="KW-0812">Transmembrane</keyword>
<comment type="subcellular location">
    <subcellularLocation>
        <location evidence="1">Membrane</location>
    </subcellularLocation>
</comment>
<keyword evidence="4 5" id="KW-0472">Membrane</keyword>
<keyword evidence="3 5" id="KW-1133">Transmembrane helix</keyword>
<evidence type="ECO:0000313" key="7">
    <source>
        <dbReference type="Proteomes" id="UP001431528"/>
    </source>
</evidence>
<evidence type="ECO:0000256" key="1">
    <source>
        <dbReference type="ARBA" id="ARBA00004370"/>
    </source>
</evidence>
<evidence type="ECO:0000256" key="4">
    <source>
        <dbReference type="ARBA" id="ARBA00023136"/>
    </source>
</evidence>
<accession>A0AAX3Y122</accession>
<evidence type="ECO:0000313" key="6">
    <source>
        <dbReference type="EMBL" id="WJJ57855.1"/>
    </source>
</evidence>
<protein>
    <submittedName>
        <fullName evidence="6">Holin</fullName>
    </submittedName>
</protein>
<dbReference type="Proteomes" id="UP001431528">
    <property type="component" value="Segment"/>
</dbReference>
<name>A0AAX3Y122_9CAUD</name>
<sequence>MINKFDKDKFNNALDSVEVIIPNSKQVRRKFSEFVPLIVSIITVINLILSSILGKDFLPISDDQLYLIISGIVSLVAIVWTSWKNTSFSKKDKQREEIANQVISKPRVKDIIKNS</sequence>
<gene>
    <name evidence="6" type="ORF">80A_00076</name>
</gene>
<reference evidence="6" key="1">
    <citation type="journal article" date="2023" name="Front. Cell. Infect. Microbiol.">
        <title>Isolation and in vitro characterization of novel S. epidermidis phages for therapeutic applications.</title>
        <authorList>
            <person name="Strancar V."/>
            <person name="Marusic M."/>
            <person name="Tusar J."/>
            <person name="Pracek N."/>
            <person name="Kolenc M."/>
            <person name="Suster K."/>
            <person name="Horvat S."/>
            <person name="Janez N."/>
            <person name="Peterka M."/>
        </authorList>
    </citation>
    <scope>NUCLEOTIDE SEQUENCE</scope>
</reference>
<evidence type="ECO:0000256" key="5">
    <source>
        <dbReference type="SAM" id="Phobius"/>
    </source>
</evidence>
<proteinExistence type="predicted"/>
<organism evidence="6 7">
    <name type="scientific">Staphylococcus phage 80A</name>
    <dbReference type="NCBI Taxonomy" id="3038195"/>
    <lineage>
        <taxon>Viruses</taxon>
        <taxon>Duplodnaviria</taxon>
        <taxon>Heunggongvirae</taxon>
        <taxon>Uroviricota</taxon>
        <taxon>Caudoviricetes</taxon>
        <taxon>Herelleviridae</taxon>
        <taxon>Twortvirinae</taxon>
        <taxon>Sepunavirus</taxon>
    </lineage>
</organism>
<feature type="transmembrane region" description="Helical" evidence="5">
    <location>
        <begin position="34"/>
        <end position="53"/>
    </location>
</feature>
<evidence type="ECO:0000256" key="2">
    <source>
        <dbReference type="ARBA" id="ARBA00022692"/>
    </source>
</evidence>